<dbReference type="PANTHER" id="PTHR30383:SF5">
    <property type="entry name" value="SGNH HYDROLASE-TYPE ESTERASE DOMAIN-CONTAINING PROTEIN"/>
    <property type="match status" value="1"/>
</dbReference>
<reference evidence="3" key="2">
    <citation type="submission" date="2020-05" db="EMBL/GenBank/DDBJ databases">
        <authorList>
            <person name="Kim H.-S."/>
            <person name="Proctor R.H."/>
            <person name="Brown D.W."/>
        </authorList>
    </citation>
    <scope>NUCLEOTIDE SEQUENCE</scope>
    <source>
        <strain evidence="3">NRRL 20472</strain>
    </source>
</reference>
<dbReference type="OrthoDB" id="2119228at2759"/>
<protein>
    <recommendedName>
        <fullName evidence="2">SGNH hydrolase-type esterase domain-containing protein</fullName>
    </recommendedName>
</protein>
<dbReference type="Gene3D" id="3.40.50.1110">
    <property type="entry name" value="SGNH hydrolase"/>
    <property type="match status" value="1"/>
</dbReference>
<evidence type="ECO:0000256" key="1">
    <source>
        <dbReference type="SAM" id="SignalP"/>
    </source>
</evidence>
<comment type="caution">
    <text evidence="3">The sequence shown here is derived from an EMBL/GenBank/DDBJ whole genome shotgun (WGS) entry which is preliminary data.</text>
</comment>
<evidence type="ECO:0000313" key="3">
    <source>
        <dbReference type="EMBL" id="KAF4952948.1"/>
    </source>
</evidence>
<dbReference type="GO" id="GO:0004622">
    <property type="term" value="F:phosphatidylcholine lysophospholipase activity"/>
    <property type="evidence" value="ECO:0007669"/>
    <property type="project" value="TreeGrafter"/>
</dbReference>
<keyword evidence="1" id="KW-0732">Signal</keyword>
<gene>
    <name evidence="3" type="ORF">FSARC_12527</name>
</gene>
<feature type="chain" id="PRO_5034832880" description="SGNH hydrolase-type esterase domain-containing protein" evidence="1">
    <location>
        <begin position="18"/>
        <end position="298"/>
    </location>
</feature>
<dbReference type="PANTHER" id="PTHR30383">
    <property type="entry name" value="THIOESTERASE 1/PROTEASE 1/LYSOPHOSPHOLIPASE L1"/>
    <property type="match status" value="1"/>
</dbReference>
<dbReference type="Pfam" id="PF13472">
    <property type="entry name" value="Lipase_GDSL_2"/>
    <property type="match status" value="1"/>
</dbReference>
<feature type="domain" description="SGNH hydrolase-type esterase" evidence="2">
    <location>
        <begin position="58"/>
        <end position="240"/>
    </location>
</feature>
<evidence type="ECO:0000259" key="2">
    <source>
        <dbReference type="Pfam" id="PF13472"/>
    </source>
</evidence>
<dbReference type="SUPFAM" id="SSF52266">
    <property type="entry name" value="SGNH hydrolase"/>
    <property type="match status" value="1"/>
</dbReference>
<name>A0A8H4T7V0_9HYPO</name>
<organism evidence="3 4">
    <name type="scientific">Fusarium sarcochroum</name>
    <dbReference type="NCBI Taxonomy" id="1208366"/>
    <lineage>
        <taxon>Eukaryota</taxon>
        <taxon>Fungi</taxon>
        <taxon>Dikarya</taxon>
        <taxon>Ascomycota</taxon>
        <taxon>Pezizomycotina</taxon>
        <taxon>Sordariomycetes</taxon>
        <taxon>Hypocreomycetidae</taxon>
        <taxon>Hypocreales</taxon>
        <taxon>Nectriaceae</taxon>
        <taxon>Fusarium</taxon>
        <taxon>Fusarium lateritium species complex</taxon>
    </lineage>
</organism>
<dbReference type="InterPro" id="IPR036514">
    <property type="entry name" value="SGNH_hydro_sf"/>
</dbReference>
<dbReference type="Proteomes" id="UP000622797">
    <property type="component" value="Unassembled WGS sequence"/>
</dbReference>
<dbReference type="InterPro" id="IPR013830">
    <property type="entry name" value="SGNH_hydro"/>
</dbReference>
<sequence>MWHLFLFLLVSTPTGVAQTVTQIDKSVRGFTAYDVLNYTGNAIEGSWNPGVPLRILGVGDSITVGWGSNLYGGDGNGYRTSLAEHLSEEEVVFAGTKHDGSTKDSYDAAWSGQTIQYMSNHVTPSLKQRPNVILLHAGTNDMDDRPSISEEGHDPKEAAVRLGKLIDEIIKACPDAVILVAIPISSCDEHKNNLPKYRALIPGVVRKRRQDGEHVITVDFSTFDIEDLRDCIHPTNDGYSIMGDYWYDFLTKVPKGWIKEPVGDDPEREEENEAGKRVWIDKKIALGIGLLWTSFCVS</sequence>
<reference evidence="3" key="1">
    <citation type="journal article" date="2020" name="BMC Genomics">
        <title>Correction to: Identification and distribution of gene clusters required for synthesis of sphingolipid metabolism inhibitors in diverse species of the filamentous fungus Fusarium.</title>
        <authorList>
            <person name="Kim H.S."/>
            <person name="Lohmar J.M."/>
            <person name="Busman M."/>
            <person name="Brown D.W."/>
            <person name="Naumann T.A."/>
            <person name="Divon H.H."/>
            <person name="Lysoe E."/>
            <person name="Uhlig S."/>
            <person name="Proctor R.H."/>
        </authorList>
    </citation>
    <scope>NUCLEOTIDE SEQUENCE</scope>
    <source>
        <strain evidence="3">NRRL 20472</strain>
    </source>
</reference>
<dbReference type="InterPro" id="IPR051532">
    <property type="entry name" value="Ester_Hydrolysis_Enzymes"/>
</dbReference>
<dbReference type="CDD" id="cd01833">
    <property type="entry name" value="XynB_like"/>
    <property type="match status" value="1"/>
</dbReference>
<dbReference type="AlphaFoldDB" id="A0A8H4T7V0"/>
<evidence type="ECO:0000313" key="4">
    <source>
        <dbReference type="Proteomes" id="UP000622797"/>
    </source>
</evidence>
<keyword evidence="4" id="KW-1185">Reference proteome</keyword>
<feature type="signal peptide" evidence="1">
    <location>
        <begin position="1"/>
        <end position="17"/>
    </location>
</feature>
<dbReference type="EMBL" id="JABEXW010000860">
    <property type="protein sequence ID" value="KAF4952948.1"/>
    <property type="molecule type" value="Genomic_DNA"/>
</dbReference>
<accession>A0A8H4T7V0</accession>
<proteinExistence type="predicted"/>